<reference evidence="1" key="1">
    <citation type="journal article" date="2021" name="Open Biol.">
        <title>Shared evolutionary footprints suggest mitochondrial oxidative damage underlies multiple complex I losses in fungi.</title>
        <authorList>
            <person name="Schikora-Tamarit M.A."/>
            <person name="Marcet-Houben M."/>
            <person name="Nosek J."/>
            <person name="Gabaldon T."/>
        </authorList>
    </citation>
    <scope>NUCLEOTIDE SEQUENCE</scope>
    <source>
        <strain evidence="1">CBS2887</strain>
    </source>
</reference>
<accession>A0A9P8TD08</accession>
<reference evidence="1" key="2">
    <citation type="submission" date="2021-01" db="EMBL/GenBank/DDBJ databases">
        <authorList>
            <person name="Schikora-Tamarit M.A."/>
        </authorList>
    </citation>
    <scope>NUCLEOTIDE SEQUENCE</scope>
    <source>
        <strain evidence="1">CBS2887</strain>
    </source>
</reference>
<evidence type="ECO:0000313" key="1">
    <source>
        <dbReference type="EMBL" id="KAH3674973.1"/>
    </source>
</evidence>
<sequence length="204" mass="23248">MSYAIPQLDDLDDLKRRNEGLDVVTKDMRGQSQTSFFDFMDLGFVQRVEHVIGVFVQIGSVRFHEENRGTLQHVDRQFGNGADTHCENLGDVDRVCWFLVRGIGVEELTDSSVRGEQKTVELLVVGLDGFQGQWARGGDLVHDTLHCSDSENDASFVIDCVRSVWVLKFLSHLFESFVLQLLEIHRVMSRFVVYLTILVELQIT</sequence>
<proteinExistence type="predicted"/>
<protein>
    <submittedName>
        <fullName evidence="1">Uncharacterized protein</fullName>
    </submittedName>
</protein>
<dbReference type="AlphaFoldDB" id="A0A9P8TD08"/>
<dbReference type="EMBL" id="JAEUBG010005439">
    <property type="protein sequence ID" value="KAH3674973.1"/>
    <property type="molecule type" value="Genomic_DNA"/>
</dbReference>
<comment type="caution">
    <text evidence="1">The sequence shown here is derived from an EMBL/GenBank/DDBJ whole genome shotgun (WGS) entry which is preliminary data.</text>
</comment>
<organism evidence="1 2">
    <name type="scientific">Wickerhamomyces pijperi</name>
    <name type="common">Yeast</name>
    <name type="synonym">Pichia pijperi</name>
    <dbReference type="NCBI Taxonomy" id="599730"/>
    <lineage>
        <taxon>Eukaryota</taxon>
        <taxon>Fungi</taxon>
        <taxon>Dikarya</taxon>
        <taxon>Ascomycota</taxon>
        <taxon>Saccharomycotina</taxon>
        <taxon>Saccharomycetes</taxon>
        <taxon>Phaffomycetales</taxon>
        <taxon>Wickerhamomycetaceae</taxon>
        <taxon>Wickerhamomyces</taxon>
    </lineage>
</organism>
<dbReference type="Proteomes" id="UP000774326">
    <property type="component" value="Unassembled WGS sequence"/>
</dbReference>
<name>A0A9P8TD08_WICPI</name>
<gene>
    <name evidence="1" type="ORF">WICPIJ_009418</name>
</gene>
<evidence type="ECO:0000313" key="2">
    <source>
        <dbReference type="Proteomes" id="UP000774326"/>
    </source>
</evidence>
<keyword evidence="2" id="KW-1185">Reference proteome</keyword>